<dbReference type="EMBL" id="FNZR01000010">
    <property type="protein sequence ID" value="SEL78835.1"/>
    <property type="molecule type" value="Genomic_DNA"/>
</dbReference>
<reference evidence="2" key="1">
    <citation type="submission" date="2016-10" db="EMBL/GenBank/DDBJ databases">
        <authorList>
            <person name="Varghese N."/>
            <person name="Submissions S."/>
        </authorList>
    </citation>
    <scope>NUCLEOTIDE SEQUENCE [LARGE SCALE GENOMIC DNA]</scope>
    <source>
        <strain evidence="2">Jip14</strain>
    </source>
</reference>
<dbReference type="STRING" id="332977.SAMN05421740_11040"/>
<dbReference type="SUPFAM" id="SSF51445">
    <property type="entry name" value="(Trans)glycosidases"/>
    <property type="match status" value="1"/>
</dbReference>
<name>A0A1H7T2T2_9SPHI</name>
<proteinExistence type="predicted"/>
<sequence>MHSCTFSSLRTDATSIFCGTMMKLAMSLLFSLPGVPVIRYGEETGMGDGLNLPERRSVRTATSLLNLLIGLWA</sequence>
<accession>A0A1H7T2T2</accession>
<keyword evidence="2" id="KW-1185">Reference proteome</keyword>
<dbReference type="Proteomes" id="UP000198916">
    <property type="component" value="Unassembled WGS sequence"/>
</dbReference>
<protein>
    <submittedName>
        <fullName evidence="1">Alpha amylase, catalytic domain</fullName>
    </submittedName>
</protein>
<dbReference type="InterPro" id="IPR017853">
    <property type="entry name" value="GH"/>
</dbReference>
<evidence type="ECO:0000313" key="1">
    <source>
        <dbReference type="EMBL" id="SEL78835.1"/>
    </source>
</evidence>
<dbReference type="Gene3D" id="3.20.20.80">
    <property type="entry name" value="Glycosidases"/>
    <property type="match status" value="1"/>
</dbReference>
<organism evidence="1 2">
    <name type="scientific">Parapedobacter koreensis</name>
    <dbReference type="NCBI Taxonomy" id="332977"/>
    <lineage>
        <taxon>Bacteria</taxon>
        <taxon>Pseudomonadati</taxon>
        <taxon>Bacteroidota</taxon>
        <taxon>Sphingobacteriia</taxon>
        <taxon>Sphingobacteriales</taxon>
        <taxon>Sphingobacteriaceae</taxon>
        <taxon>Parapedobacter</taxon>
    </lineage>
</organism>
<gene>
    <name evidence="1" type="ORF">SAMN05421740_11040</name>
</gene>
<dbReference type="AlphaFoldDB" id="A0A1H7T2T2"/>
<evidence type="ECO:0000313" key="2">
    <source>
        <dbReference type="Proteomes" id="UP000198916"/>
    </source>
</evidence>